<keyword evidence="11" id="KW-1185">Reference proteome</keyword>
<dbReference type="PANTHER" id="PTHR12172">
    <property type="entry name" value="CELL CYCLE CHECKPOINT PROTEIN RAD17"/>
    <property type="match status" value="1"/>
</dbReference>
<dbReference type="GeneID" id="19972666"/>
<dbReference type="InterPro" id="IPR027417">
    <property type="entry name" value="P-loop_NTPase"/>
</dbReference>
<keyword evidence="5" id="KW-0067">ATP-binding</keyword>
<accession>W2RS19</accession>
<feature type="compositionally biased region" description="Basic and acidic residues" evidence="8">
    <location>
        <begin position="76"/>
        <end position="93"/>
    </location>
</feature>
<dbReference type="STRING" id="1220924.W2RS19"/>
<dbReference type="SMART" id="SM00382">
    <property type="entry name" value="AAA"/>
    <property type="match status" value="1"/>
</dbReference>
<dbReference type="AlphaFoldDB" id="W2RS19"/>
<feature type="domain" description="AAA+ ATPase" evidence="9">
    <location>
        <begin position="237"/>
        <end position="411"/>
    </location>
</feature>
<dbReference type="HOGENOM" id="CLU_006397_0_0_1"/>
<evidence type="ECO:0000256" key="1">
    <source>
        <dbReference type="ARBA" id="ARBA00004123"/>
    </source>
</evidence>
<dbReference type="VEuPathDB" id="FungiDB:HMPREF1541_05327"/>
<dbReference type="GO" id="GO:0003682">
    <property type="term" value="F:chromatin binding"/>
    <property type="evidence" value="ECO:0007669"/>
    <property type="project" value="TreeGrafter"/>
</dbReference>
<dbReference type="GO" id="GO:0003689">
    <property type="term" value="F:DNA clamp loader activity"/>
    <property type="evidence" value="ECO:0007669"/>
    <property type="project" value="TreeGrafter"/>
</dbReference>
<dbReference type="EMBL" id="KB822721">
    <property type="protein sequence ID" value="ETN39105.1"/>
    <property type="molecule type" value="Genomic_DNA"/>
</dbReference>
<feature type="region of interest" description="Disordered" evidence="8">
    <location>
        <begin position="1"/>
        <end position="115"/>
    </location>
</feature>
<dbReference type="Pfam" id="PF03215">
    <property type="entry name" value="Rad17"/>
    <property type="match status" value="1"/>
</dbReference>
<sequence>MASRPAKRQRRSTRVLSDDDDEYPPASDLPVRTPKAQRQLSLDNGGGAITLSPSSTRTHSLQSTPKKSGKASPRTSPDKTRKSTRLKEPEISKSLHSFFGKASEEQRWQRNKSNTPEVVLAGDDLDAIVDDDLSDEALLALEESASSTSALDRRKSMIKPVTNGMGTSNGRKFVKPSIPFKRPNAPSESPSVRTEQESFGPWSERYGPTKLDELAIHKKKVSDVQQWLDGVTSGRLRQRLLVLKGPAGSGKTATVGLIARELGLSPVFWQNPGVVDTATGGSVAAQFDDFLNRGGQFGTLGLTAAHDTETAAAAERQLLIVEEFPTSMARSAESFRTVVSRFLARGSPGPAQPFKNVQHSSVPTFPVVMIISETLLSSSTAFSDSFTAHRLLGPEILNHSSTNVIEFNPVAQTFIHKALDLVVRKEARDSLRRRIPGPAVMQRLAEMGDVRNAVNALEFLCVRNDSSSDWSGTVAGKSKKSAKDSANLTAMERDSLKLVSQRETTLDMFHAAGKVVYNKREDPRVADLKAEPPPKPPDHLMHLYTPKVSQVDIEALFNETGTDIQTFISSLHENYALSCNGDSFVETFTNCAAALSVSDTLNPESRRSLRSKTGNAAVNYSAMQTGGTDSLRQDEISFNVAARGLLFHLPHPVNRAAPSSGRSADKFKMFYPTSLRLWRPTEEVDSLISLFTHDKSLLNEGLQSSVGGVASWKNTSFGPSHSALEDLADETVPPRRALPSRDDLVADVLPYLARIKLARKEDTKLIDRITQIQNLSMPLSGEEPDDEQPKEEIIVGATKVRGSFSTAAATSQLRRPAGSVTPNQMAAPLSRGSQSRGDDSTSSQMENLFLADDDIIDD</sequence>
<proteinExistence type="inferred from homology"/>
<keyword evidence="7" id="KW-0131">Cell cycle</keyword>
<dbReference type="GO" id="GO:0005524">
    <property type="term" value="F:ATP binding"/>
    <property type="evidence" value="ECO:0007669"/>
    <property type="project" value="UniProtKB-KW"/>
</dbReference>
<dbReference type="GO" id="GO:0006281">
    <property type="term" value="P:DNA repair"/>
    <property type="evidence" value="ECO:0007669"/>
    <property type="project" value="InterPro"/>
</dbReference>
<keyword evidence="6" id="KW-0539">Nucleus</keyword>
<evidence type="ECO:0000256" key="7">
    <source>
        <dbReference type="ARBA" id="ARBA00023306"/>
    </source>
</evidence>
<gene>
    <name evidence="10" type="ORF">HMPREF1541_05327</name>
</gene>
<evidence type="ECO:0000256" key="2">
    <source>
        <dbReference type="ARBA" id="ARBA00006168"/>
    </source>
</evidence>
<evidence type="ECO:0000259" key="9">
    <source>
        <dbReference type="SMART" id="SM00382"/>
    </source>
</evidence>
<keyword evidence="3" id="KW-0547">Nucleotide-binding</keyword>
<feature type="compositionally biased region" description="Polar residues" evidence="8">
    <location>
        <begin position="51"/>
        <end position="66"/>
    </location>
</feature>
<evidence type="ECO:0000256" key="3">
    <source>
        <dbReference type="ARBA" id="ARBA00022741"/>
    </source>
</evidence>
<protein>
    <recommendedName>
        <fullName evidence="9">AAA+ ATPase domain-containing protein</fullName>
    </recommendedName>
</protein>
<dbReference type="GO" id="GO:0005634">
    <property type="term" value="C:nucleus"/>
    <property type="evidence" value="ECO:0007669"/>
    <property type="project" value="UniProtKB-SubCell"/>
</dbReference>
<dbReference type="InterPro" id="IPR057927">
    <property type="entry name" value="RAD24-like_helical"/>
</dbReference>
<evidence type="ECO:0000256" key="5">
    <source>
        <dbReference type="ARBA" id="ARBA00022840"/>
    </source>
</evidence>
<dbReference type="PANTHER" id="PTHR12172:SF0">
    <property type="entry name" value="CELL CYCLE CHECKPOINT PROTEIN RAD17"/>
    <property type="match status" value="1"/>
</dbReference>
<evidence type="ECO:0000313" key="11">
    <source>
        <dbReference type="Proteomes" id="UP000030752"/>
    </source>
</evidence>
<organism evidence="10 11">
    <name type="scientific">Cyphellophora europaea (strain CBS 101466)</name>
    <name type="common">Phialophora europaea</name>
    <dbReference type="NCBI Taxonomy" id="1220924"/>
    <lineage>
        <taxon>Eukaryota</taxon>
        <taxon>Fungi</taxon>
        <taxon>Dikarya</taxon>
        <taxon>Ascomycota</taxon>
        <taxon>Pezizomycotina</taxon>
        <taxon>Eurotiomycetes</taxon>
        <taxon>Chaetothyriomycetidae</taxon>
        <taxon>Chaetothyriales</taxon>
        <taxon>Cyphellophoraceae</taxon>
        <taxon>Cyphellophora</taxon>
    </lineage>
</organism>
<dbReference type="InterPro" id="IPR003593">
    <property type="entry name" value="AAA+_ATPase"/>
</dbReference>
<dbReference type="Proteomes" id="UP000030752">
    <property type="component" value="Unassembled WGS sequence"/>
</dbReference>
<comment type="similarity">
    <text evidence="2">Belongs to the rad17/RAD24 family.</text>
</comment>
<dbReference type="SUPFAM" id="SSF52540">
    <property type="entry name" value="P-loop containing nucleoside triphosphate hydrolases"/>
    <property type="match status" value="1"/>
</dbReference>
<dbReference type="GO" id="GO:0000077">
    <property type="term" value="P:DNA damage checkpoint signaling"/>
    <property type="evidence" value="ECO:0007669"/>
    <property type="project" value="TreeGrafter"/>
</dbReference>
<dbReference type="InParanoid" id="W2RS19"/>
<keyword evidence="4" id="KW-0227">DNA damage</keyword>
<feature type="region of interest" description="Disordered" evidence="8">
    <location>
        <begin position="160"/>
        <end position="204"/>
    </location>
</feature>
<dbReference type="OrthoDB" id="10265971at2759"/>
<evidence type="ECO:0000313" key="10">
    <source>
        <dbReference type="EMBL" id="ETN39105.1"/>
    </source>
</evidence>
<evidence type="ECO:0000256" key="6">
    <source>
        <dbReference type="ARBA" id="ARBA00023242"/>
    </source>
</evidence>
<dbReference type="RefSeq" id="XP_008717890.1">
    <property type="nucleotide sequence ID" value="XM_008719668.1"/>
</dbReference>
<evidence type="ECO:0000256" key="8">
    <source>
        <dbReference type="SAM" id="MobiDB-lite"/>
    </source>
</evidence>
<name>W2RS19_CYPE1</name>
<dbReference type="InterPro" id="IPR004582">
    <property type="entry name" value="Checkpoint_prot_Rad17_Rad24"/>
</dbReference>
<dbReference type="eggNOG" id="KOG1970">
    <property type="taxonomic scope" value="Eukaryota"/>
</dbReference>
<evidence type="ECO:0000256" key="4">
    <source>
        <dbReference type="ARBA" id="ARBA00022763"/>
    </source>
</evidence>
<dbReference type="Gene3D" id="3.40.50.300">
    <property type="entry name" value="P-loop containing nucleotide triphosphate hydrolases"/>
    <property type="match status" value="1"/>
</dbReference>
<dbReference type="GO" id="GO:0033314">
    <property type="term" value="P:mitotic DNA replication checkpoint signaling"/>
    <property type="evidence" value="ECO:0007669"/>
    <property type="project" value="TreeGrafter"/>
</dbReference>
<dbReference type="Pfam" id="PF25812">
    <property type="entry name" value="RAD24_helical"/>
    <property type="match status" value="1"/>
</dbReference>
<comment type="subcellular location">
    <subcellularLocation>
        <location evidence="1">Nucleus</location>
    </subcellularLocation>
</comment>
<feature type="region of interest" description="Disordered" evidence="8">
    <location>
        <begin position="806"/>
        <end position="858"/>
    </location>
</feature>
<reference evidence="10 11" key="1">
    <citation type="submission" date="2013-03" db="EMBL/GenBank/DDBJ databases">
        <title>The Genome Sequence of Phialophora europaea CBS 101466.</title>
        <authorList>
            <consortium name="The Broad Institute Genomics Platform"/>
            <person name="Cuomo C."/>
            <person name="de Hoog S."/>
            <person name="Gorbushina A."/>
            <person name="Walker B."/>
            <person name="Young S.K."/>
            <person name="Zeng Q."/>
            <person name="Gargeya S."/>
            <person name="Fitzgerald M."/>
            <person name="Haas B."/>
            <person name="Abouelleil A."/>
            <person name="Allen A.W."/>
            <person name="Alvarado L."/>
            <person name="Arachchi H.M."/>
            <person name="Berlin A.M."/>
            <person name="Chapman S.B."/>
            <person name="Gainer-Dewar J."/>
            <person name="Goldberg J."/>
            <person name="Griggs A."/>
            <person name="Gujja S."/>
            <person name="Hansen M."/>
            <person name="Howarth C."/>
            <person name="Imamovic A."/>
            <person name="Ireland A."/>
            <person name="Larimer J."/>
            <person name="McCowan C."/>
            <person name="Murphy C."/>
            <person name="Pearson M."/>
            <person name="Poon T.W."/>
            <person name="Priest M."/>
            <person name="Roberts A."/>
            <person name="Saif S."/>
            <person name="Shea T."/>
            <person name="Sisk P."/>
            <person name="Sykes S."/>
            <person name="Wortman J."/>
            <person name="Nusbaum C."/>
            <person name="Birren B."/>
        </authorList>
    </citation>
    <scope>NUCLEOTIDE SEQUENCE [LARGE SCALE GENOMIC DNA]</scope>
    <source>
        <strain evidence="10 11">CBS 101466</strain>
    </source>
</reference>
<feature type="compositionally biased region" description="Basic residues" evidence="8">
    <location>
        <begin position="1"/>
        <end position="13"/>
    </location>
</feature>
<feature type="compositionally biased region" description="Polar residues" evidence="8">
    <location>
        <begin position="831"/>
        <end position="846"/>
    </location>
</feature>